<dbReference type="EMBL" id="GGEC01092315">
    <property type="protein sequence ID" value="MBX72799.1"/>
    <property type="molecule type" value="Transcribed_RNA"/>
</dbReference>
<name>A0A2P2R0M1_RHIMU</name>
<accession>A0A2P2R0M1</accession>
<sequence length="31" mass="3557">MFQDLSFLGPYSLSFIPYLCPQFLSSSFFSS</sequence>
<dbReference type="AlphaFoldDB" id="A0A2P2R0M1"/>
<organism evidence="1">
    <name type="scientific">Rhizophora mucronata</name>
    <name type="common">Asiatic mangrove</name>
    <dbReference type="NCBI Taxonomy" id="61149"/>
    <lineage>
        <taxon>Eukaryota</taxon>
        <taxon>Viridiplantae</taxon>
        <taxon>Streptophyta</taxon>
        <taxon>Embryophyta</taxon>
        <taxon>Tracheophyta</taxon>
        <taxon>Spermatophyta</taxon>
        <taxon>Magnoliopsida</taxon>
        <taxon>eudicotyledons</taxon>
        <taxon>Gunneridae</taxon>
        <taxon>Pentapetalae</taxon>
        <taxon>rosids</taxon>
        <taxon>fabids</taxon>
        <taxon>Malpighiales</taxon>
        <taxon>Rhizophoraceae</taxon>
        <taxon>Rhizophora</taxon>
    </lineage>
</organism>
<protein>
    <submittedName>
        <fullName evidence="1">Uncharacterized protein</fullName>
    </submittedName>
</protein>
<proteinExistence type="predicted"/>
<reference evidence="1" key="1">
    <citation type="submission" date="2018-02" db="EMBL/GenBank/DDBJ databases">
        <title>Rhizophora mucronata_Transcriptome.</title>
        <authorList>
            <person name="Meera S.P."/>
            <person name="Sreeshan A."/>
            <person name="Augustine A."/>
        </authorList>
    </citation>
    <scope>NUCLEOTIDE SEQUENCE</scope>
    <source>
        <tissue evidence="1">Leaf</tissue>
    </source>
</reference>
<evidence type="ECO:0000313" key="1">
    <source>
        <dbReference type="EMBL" id="MBX72799.1"/>
    </source>
</evidence>